<reference evidence="2" key="1">
    <citation type="submission" date="2023-10" db="EMBL/GenBank/DDBJ databases">
        <title>Genome assembly of Pristionchus species.</title>
        <authorList>
            <person name="Yoshida K."/>
            <person name="Sommer R.J."/>
        </authorList>
    </citation>
    <scope>NUCLEOTIDE SEQUENCE</scope>
    <source>
        <strain evidence="2">RS5133</strain>
    </source>
</reference>
<keyword evidence="1" id="KW-0472">Membrane</keyword>
<keyword evidence="1" id="KW-0812">Transmembrane</keyword>
<evidence type="ECO:0008006" key="5">
    <source>
        <dbReference type="Google" id="ProtNLM"/>
    </source>
</evidence>
<organism evidence="2 4">
    <name type="scientific">Pristionchus fissidentatus</name>
    <dbReference type="NCBI Taxonomy" id="1538716"/>
    <lineage>
        <taxon>Eukaryota</taxon>
        <taxon>Metazoa</taxon>
        <taxon>Ecdysozoa</taxon>
        <taxon>Nematoda</taxon>
        <taxon>Chromadorea</taxon>
        <taxon>Rhabditida</taxon>
        <taxon>Rhabditina</taxon>
        <taxon>Diplogasteromorpha</taxon>
        <taxon>Diplogasteroidea</taxon>
        <taxon>Neodiplogasteridae</taxon>
        <taxon>Pristionchus</taxon>
    </lineage>
</organism>
<accession>A0AAV5W8F4</accession>
<gene>
    <name evidence="2" type="ORF">PFISCL1PPCAC_17451</name>
    <name evidence="3" type="ORF">PFISCL1PPCAC_28470</name>
</gene>
<dbReference type="EMBL" id="BTSY01000062">
    <property type="protein sequence ID" value="GMT37173.1"/>
    <property type="molecule type" value="Genomic_DNA"/>
</dbReference>
<proteinExistence type="predicted"/>
<evidence type="ECO:0000256" key="1">
    <source>
        <dbReference type="SAM" id="Phobius"/>
    </source>
</evidence>
<dbReference type="Proteomes" id="UP001432322">
    <property type="component" value="Unassembled WGS sequence"/>
</dbReference>
<comment type="caution">
    <text evidence="2">The sequence shown here is derived from an EMBL/GenBank/DDBJ whole genome shotgun (WGS) entry which is preliminary data.</text>
</comment>
<sequence length="74" mass="8893">FILRFYLPSWIVCTCFELGISIERGFKKLNSMKTILFHIICNIQYIFQTNLIVLQFAKRRNESASNKQLNERYQ</sequence>
<keyword evidence="1" id="KW-1133">Transmembrane helix</keyword>
<evidence type="ECO:0000313" key="3">
    <source>
        <dbReference type="EMBL" id="GMT37173.1"/>
    </source>
</evidence>
<name>A0AAV5W8F4_9BILA</name>
<protein>
    <recommendedName>
        <fullName evidence="5">G protein-coupled receptor</fullName>
    </recommendedName>
</protein>
<evidence type="ECO:0000313" key="4">
    <source>
        <dbReference type="Proteomes" id="UP001432322"/>
    </source>
</evidence>
<feature type="non-terminal residue" evidence="2">
    <location>
        <position position="1"/>
    </location>
</feature>
<keyword evidence="4" id="KW-1185">Reference proteome</keyword>
<evidence type="ECO:0000313" key="2">
    <source>
        <dbReference type="EMBL" id="GMT26154.1"/>
    </source>
</evidence>
<dbReference type="AlphaFoldDB" id="A0AAV5W8F4"/>
<dbReference type="EMBL" id="BTSY01000004">
    <property type="protein sequence ID" value="GMT26154.1"/>
    <property type="molecule type" value="Genomic_DNA"/>
</dbReference>
<feature type="transmembrane region" description="Helical" evidence="1">
    <location>
        <begin position="35"/>
        <end position="57"/>
    </location>
</feature>